<feature type="coiled-coil region" evidence="8">
    <location>
        <begin position="2696"/>
        <end position="2755"/>
    </location>
</feature>
<accession>A0AAJ8DWJ7</accession>
<evidence type="ECO:0000256" key="8">
    <source>
        <dbReference type="SAM" id="Coils"/>
    </source>
</evidence>
<dbReference type="SMART" id="SM00233">
    <property type="entry name" value="PH"/>
    <property type="match status" value="1"/>
</dbReference>
<feature type="coiled-coil region" evidence="8">
    <location>
        <begin position="1743"/>
        <end position="1770"/>
    </location>
</feature>
<feature type="coiled-coil region" evidence="8">
    <location>
        <begin position="1525"/>
        <end position="1552"/>
    </location>
</feature>
<dbReference type="SMART" id="SM00033">
    <property type="entry name" value="CH"/>
    <property type="match status" value="2"/>
</dbReference>
<dbReference type="PROSITE" id="PS50021">
    <property type="entry name" value="CH"/>
    <property type="match status" value="2"/>
</dbReference>
<dbReference type="CTD" id="51332"/>
<dbReference type="SUPFAM" id="SSF50729">
    <property type="entry name" value="PH domain-like"/>
    <property type="match status" value="1"/>
</dbReference>
<evidence type="ECO:0000256" key="6">
    <source>
        <dbReference type="ARBA" id="ARBA00023203"/>
    </source>
</evidence>
<dbReference type="FunFam" id="1.20.58.60:FF:000017">
    <property type="entry name" value="Spectrin alpha chain, non-erythrocytic 1"/>
    <property type="match status" value="1"/>
</dbReference>
<dbReference type="Pfam" id="PF00169">
    <property type="entry name" value="PH"/>
    <property type="match status" value="1"/>
</dbReference>
<dbReference type="InterPro" id="IPR001715">
    <property type="entry name" value="CH_dom"/>
</dbReference>
<feature type="region of interest" description="Disordered" evidence="9">
    <location>
        <begin position="4023"/>
        <end position="4128"/>
    </location>
</feature>
<dbReference type="FunFam" id="1.10.418.10:FF:000001">
    <property type="entry name" value="Actinin alpha 1"/>
    <property type="match status" value="1"/>
</dbReference>
<dbReference type="GO" id="GO:0005856">
    <property type="term" value="C:cytoskeleton"/>
    <property type="evidence" value="ECO:0007669"/>
    <property type="project" value="UniProtKB-SubCell"/>
</dbReference>
<evidence type="ECO:0000256" key="2">
    <source>
        <dbReference type="ARBA" id="ARBA00006826"/>
    </source>
</evidence>
<dbReference type="PANTHER" id="PTHR11915">
    <property type="entry name" value="SPECTRIN/FILAMIN RELATED CYTOSKELETAL PROTEIN"/>
    <property type="match status" value="1"/>
</dbReference>
<feature type="compositionally biased region" description="Basic and acidic residues" evidence="9">
    <location>
        <begin position="3571"/>
        <end position="3589"/>
    </location>
</feature>
<feature type="coiled-coil region" evidence="8">
    <location>
        <begin position="2907"/>
        <end position="2934"/>
    </location>
</feature>
<evidence type="ECO:0000256" key="7">
    <source>
        <dbReference type="ARBA" id="ARBA00023212"/>
    </source>
</evidence>
<dbReference type="KEGG" id="lcf:108873343"/>
<evidence type="ECO:0000256" key="5">
    <source>
        <dbReference type="ARBA" id="ARBA00022737"/>
    </source>
</evidence>
<dbReference type="InterPro" id="IPR001589">
    <property type="entry name" value="Actinin_actin-bd_CS"/>
</dbReference>
<keyword evidence="6" id="KW-0009">Actin-binding</keyword>
<comment type="similarity">
    <text evidence="2">Belongs to the spectrin family.</text>
</comment>
<dbReference type="SMART" id="SM00150">
    <property type="entry name" value="SPEC"/>
    <property type="match status" value="30"/>
</dbReference>
<dbReference type="CDD" id="cd00176">
    <property type="entry name" value="SPEC"/>
    <property type="match status" value="16"/>
</dbReference>
<gene>
    <name evidence="13" type="primary">sptbn5</name>
</gene>
<dbReference type="SUPFAM" id="SSF46966">
    <property type="entry name" value="Spectrin repeat"/>
    <property type="match status" value="24"/>
</dbReference>
<dbReference type="SUPFAM" id="SSF47576">
    <property type="entry name" value="Calponin-homology domain, CH-domain"/>
    <property type="match status" value="1"/>
</dbReference>
<proteinExistence type="inferred from homology"/>
<dbReference type="FunFam" id="1.20.58.60:FF:000011">
    <property type="entry name" value="Spectrin beta chain"/>
    <property type="match status" value="1"/>
</dbReference>
<feature type="domain" description="Calponin-homology (CH)" evidence="11">
    <location>
        <begin position="143"/>
        <end position="248"/>
    </location>
</feature>
<feature type="compositionally biased region" description="Polar residues" evidence="9">
    <location>
        <begin position="3814"/>
        <end position="3824"/>
    </location>
</feature>
<feature type="region of interest" description="Disordered" evidence="9">
    <location>
        <begin position="879"/>
        <end position="929"/>
    </location>
</feature>
<sequence length="4128" mass="473582">MEGEEDGAGRVRELQEQRMAVQKKTFTKWMNSVFSKNGENVELTDVYTELKTGVVLIRLLELISRETLPPPSRRKLRVHCLENNSIAIGFLKTKIRVDLIGPENVVDGDRTLILGLLWIIILRFQIGPINLEEAGGGGSVAHRSAKEALLIWCQRKTAGYDGVNVQDFSSSWRDGLAFNALIHAHRPDLFDYRRLHGDDPRRNLEHAFSLAEREFGIMQLLEVEDIVVPHPDEKSIMTYVSLYYHYFSKMKQGQTIQKRLAKIVGMLMELDDIKVQYERMVSDLLHWIKTKVLQLNDRRFPNSLREMQTLVTAFKTYRTVEKPPKYQERGAIEAHLFSLKTQLAANNQWAYNPPEGKTLSDVERSWVLLERAEHERERALQEALLRLENLEQLAQKFGRKAALREGYLEDTLRLIRRQDVRGLSTLEEAQAAARRLEALATDALAREPRFGALRDMAEAIERGNYHSKEQIIRREESIRHRWRDLLQQLQEQRGLLGNVVETLSVLRDIELVSQELKDLQSQASSSDLGKQLAEVESLLQKQDLLEAQISAHGETITSISSAALTGKARDGQQIQSRVRALHAQYKSLVSLSSSRRRQLEAQLRLFEFFHDCEELEAWLYERWLRLQTAGLGRDLNHIQLAQHKHKALEAEIQAQESLYQGVLGRGQDQLSKQSQVNQRAVQKWIRTLKKQWSHLTDEVTGRRDRLQAAAAIKQYFADVEEAVSWLGDRKPLLTSEDHGKDESSTAALLQRHLRLEKEMAAFASEIKRLSEQAKSAAQLTALTAEPPQSKMIQYSDSSGEEEESATTASSPSAKVGRGTPPQSEETKAKVRFRYSRGQFPWDRNEIVTIISTEPDGDRVLARDGRGNQQLIPKTYLTLLPAATAPPPTSTSGVPESSSRKLSCPRRSRSMRRSTTEIQTTGLPDPQYQRDTVESTQTGLDQDYNSLYNLVKMKTRRLEETLRLHRFYNSCQEFESWMEDKENILDTFSTDADNLGVVQAKYENFLTELASGRGQLDDIIKMADELVRSRHSKQREIQARQRTISNRWDRIQQLKDEKGHELLSTADVQSFLQSCEEAKAQLQGQLSQLDVVDMGCSSFTLLNEEKNQVQALRDIQALEAKITYLKSIAKMKQDCSPAESAAIMEEVRGLEALLKQVKHQAADRQRLLEEARRLQSFQQQAKELQRWVGSVQDRLLQVETAADVASAVALLEQHQELRLEMEEQRRRMQEMEKLGKSLQQGSNRTMGGVDIQQTLDNLTADWSKLDRMWTSRKQHLEEGLELQRLNQEGDRIEAALSGHEARLRVRDVGDSVDSVHSLLGRQEELEGLLKALDQRVDHFSERSQKLINQQHYAAKHIKERSRSIQRANRRLRDSCRERRSLLLASNKYQEFQRDADELLLWMEEKFKVAEDESYRDPTNVLQKLKRHEAAEKEMKANQVWLDRLVQLGQEMIAEEHYNSQSISRKSTQLSSLWRRLQDKMADRGDKLRQAGQQEQLMELLQDAKLKIEAIQWMLNNAAKGHDLRSSRQLLKEHQQLEQEAKELAEKINSIVSRAKHLASNHFDSHRILQETDTYLTLFKSLQKPLDRRRAQLEASVLLFEFYHDVDLELSWISEHLPASGSTGYDKSLAGAISLIQKHKELQAEVNAHQKHLNHVLEKGRSLAKSSRSDGEEVLHRCSQLKAEWEELQETCNRRAAHLSKAVTREQLLLDCSELESRLTETLSLVNTDDYGKDQLATQSLLSKHQVLEGQLEVLEVEVEELGDQVEQAVQNWSLEELSRPYSHLSSLNQQLQHQAALRGQRLKEVLHLHEFRREASELEDWMNQQRQTAESQDLGNDYQHVQLLRGKFEGFLKQLEVGEERLQSCSNVAAQLIRNKHPQSTAVREILQQLSACWEDLKGVARERQDQLQRAEECHRFYQDLSDALTLIQERQKSIPDDVAKDLRGVMSQLRKHEALLHELAATEQQLQEQLDAVDPVLDLCTPQLKTRLHDVQQQVVERWEELRLHTEQREEELKMACQRYLFLNTAQDYLLWCSQLIGAMAAEESISDVATADLQLAQHQQLWAEMEARQETYQQALDMGEELQTQDRSNRKEVLEKLDALQAERDKLEDQWNKKQSWLETVHLEQVFYRDVSSMDKISSSQEILLQNSTLGNTVDETEGLIKRHEAFEKLLSSQDDKLSSLKELADQLKKQLSREKSGKVQSKLKVLLQRRDRIKELSVKRKEELELSRMLCVFNRDVTQAEEWVSERMQKMAEDGKADLSNLQTKMKLLQKHQVFEAEILAHSEIIASVLQAGEELVSLHHPRSKEVKRSTATLQLHWEELKKAVATRGKALEDNRDFLEFLQKVEEVEAWIRHKEVMINVGDVGKDYEHGVQLLKKLSEFRGSGDGEVTVDDAHITAINRLAARLEKRQSADELATVKQRRRGLNDRWSKFHGDLNAYKKKLEGALVIHALIRELEEVRDRANEKMLLLQGQDCGFDVESVENLIRRHEEMEREAGVIQERSKALEKEVSDHLAARSVMSDKLKNKQKEVQKALKTLDQEVKHRKEKLQEAHQLQLFKANQRLLLEWSVKQSSEMAEKGLPKTRAEADRLIMEHQDWKTEINARAERIDYVRDFGLGLIRSGHGAKAEIQKALNQLEEAKAGLDRAWLSRTTMLQRARTLQVFLASVEQCESWLSNKEAFLSNQDVGSSVTEVETLQRKQAQFEEALEAQVDQLDQVEKLAQEMIQQRHYDSDNIRAKSKALTARRSQLQQQSRSRHEALDRSLQLQQFLSSSYQVSVWLNERNAVALDESWREPTNLQAKLLKHQSFEAEILANRYRVDTLTKEGEKLLSESRSADVKVRPRLRELTDSWDSLIHNCKEKKTRLQEAYQALQFQRSLDDMEEWLGSVERELANEDCGSDLPSVNRLLKALQGLEQEVDGLRDRIQNLVETAKTFHSEGNFLAEEIQTRVAHTINRYNSLSEPLQRRGETLEAWQVLFQFYRDLEEEVAWLSDRLPSITAKDWGSSLSSTQQLLHKHQAVIQEISSRAPLVQAVQEAGRSLVRGRHFASHDIRERLEELKSLHEELTTEAERKGRLLQEALSIHSFLSEVSELELWLEEQRAGLESRDCGRSEEATEALLRKLDSVDVELDTQRRTVERLQEGGASLQLLGHPNSHLVSDSLPAVLERFETLLRLSSSRRAALEDQLRLYVFEREAKELQTWLNSKKSVAESEDCGQDLEDVEVLQKKLEVLVSEVSGLGRSRLTSVQQLGRGLQQDEQARRRDNALSRLWDDLYSCIRTREQTLQSAREIHQFNHDVDELKGWMAEKEAVLDSEDQDHDLQSIQTLLRQHKALERDLVLISEEVTRRREEGRALTRRQPQFRSSTAQRLQELEACWTSIQDKAFQRSARLGQAEDVLKYLSHWTELMAWLKEMLSLVRGEVQSVEGADLEQLIKKHDEYRVQIDRQLNKSQAVKEEGRRLIEDGGFMSQEVEERVFELEELETRVEKVWEETRLLYEEELEISLLQRELEQAERWLSSYENTLMAEDYGDSVSDVMELLKRQEDLEAMIQAQSDRFIALQKKKTQREKRLGLHGNEDKDLQDRRPPARVSSLRSKPSDPKTPWISSSRDNVRRVSSSRQTDRAIRPSVLDKKTDGLTTSASPPPSPALHPDPDSRRQSTVNKKAQEDSASPPSSSSSSPTVKPWRSQTRHSNINPDAPLRASTDFSSPKRPPSPPPSPKLSLSPQTSVSLSSEQPPEEVHPPRTKPPLAPKPRISSTEWMFRRHSEPLKPATPPDSPPLIRQLVASTEPPPRPVAGRQTPPESPAPSMRKQLSSLESPISEQPDLPDSPAPPTDKQVTPPDCPTVKPITAENTDAPGLAPPARELPPSLPQQQKTLDPSEDQPTAEVTAVQPIRMEGTLEIKLKQAGNKGLEHWEEVFAVLEGETLSLFKDRAASAERTSRWPPINMVGAVCRENSYYRRKENTFKLILEDGSHYLFAASSRELLLLWVKKLQNCPESASSDSDDSGRASSVNLSLEKLAEAPDDLASSKPLDRRPESLERQSSTESQPPPKPPHTYYNKHRYPEGGEGKTTGLQSRQSQTPLVPPPAPPHTQDPPTVTPEVTDDSTNKDKPRMSVFRKFFTKK</sequence>
<dbReference type="Pfam" id="PF00307">
    <property type="entry name" value="CH"/>
    <property type="match status" value="2"/>
</dbReference>
<feature type="compositionally biased region" description="Low complexity" evidence="9">
    <location>
        <begin position="3609"/>
        <end position="3622"/>
    </location>
</feature>
<keyword evidence="3" id="KW-0117">Actin capping</keyword>
<feature type="compositionally biased region" description="Polar residues" evidence="9">
    <location>
        <begin position="4076"/>
        <end position="4085"/>
    </location>
</feature>
<dbReference type="InterPro" id="IPR036872">
    <property type="entry name" value="CH_dom_sf"/>
</dbReference>
<feature type="coiled-coil region" evidence="8">
    <location>
        <begin position="2455"/>
        <end position="2557"/>
    </location>
</feature>
<feature type="domain" description="Calponin-homology (CH)" evidence="11">
    <location>
        <begin position="20"/>
        <end position="125"/>
    </location>
</feature>
<evidence type="ECO:0000256" key="4">
    <source>
        <dbReference type="ARBA" id="ARBA00022490"/>
    </source>
</evidence>
<evidence type="ECO:0000259" key="10">
    <source>
        <dbReference type="PROSITE" id="PS50003"/>
    </source>
</evidence>
<evidence type="ECO:0000256" key="1">
    <source>
        <dbReference type="ARBA" id="ARBA00004245"/>
    </source>
</evidence>
<feature type="compositionally biased region" description="Pro residues" evidence="9">
    <location>
        <begin position="3713"/>
        <end position="3722"/>
    </location>
</feature>
<feature type="compositionally biased region" description="Basic and acidic residues" evidence="9">
    <location>
        <begin position="4035"/>
        <end position="4044"/>
    </location>
</feature>
<comment type="subcellular location">
    <subcellularLocation>
        <location evidence="1">Cytoplasm</location>
        <location evidence="1">Cytoskeleton</location>
    </subcellularLocation>
</comment>
<dbReference type="RefSeq" id="XP_050934151.1">
    <property type="nucleotide sequence ID" value="XM_051078194.1"/>
</dbReference>
<feature type="compositionally biased region" description="Low complexity" evidence="9">
    <location>
        <begin position="3672"/>
        <end position="3683"/>
    </location>
</feature>
<dbReference type="FunFam" id="1.20.58.60:FF:000172">
    <property type="entry name" value="Spectrin beta chain"/>
    <property type="match status" value="1"/>
</dbReference>
<reference evidence="13" key="1">
    <citation type="submission" date="2025-08" db="UniProtKB">
        <authorList>
            <consortium name="RefSeq"/>
        </authorList>
    </citation>
    <scope>IDENTIFICATION</scope>
    <source>
        <tissue evidence="13">Brain</tissue>
    </source>
</reference>
<dbReference type="GO" id="GO:0005737">
    <property type="term" value="C:cytoplasm"/>
    <property type="evidence" value="ECO:0007669"/>
    <property type="project" value="UniProtKB-ARBA"/>
</dbReference>
<dbReference type="PROSITE" id="PS00019">
    <property type="entry name" value="ACTININ_1"/>
    <property type="match status" value="1"/>
</dbReference>
<dbReference type="GO" id="GO:0016020">
    <property type="term" value="C:membrane"/>
    <property type="evidence" value="ECO:0007669"/>
    <property type="project" value="UniProtKB-ARBA"/>
</dbReference>
<dbReference type="InterPro" id="IPR002017">
    <property type="entry name" value="Spectrin_repeat"/>
</dbReference>
<dbReference type="CDD" id="cd21247">
    <property type="entry name" value="CH_SPTBN5_rpt1"/>
    <property type="match status" value="1"/>
</dbReference>
<feature type="compositionally biased region" description="Polar residues" evidence="9">
    <location>
        <begin position="889"/>
        <end position="900"/>
    </location>
</feature>
<feature type="compositionally biased region" description="Low complexity" evidence="9">
    <location>
        <begin position="3723"/>
        <end position="3736"/>
    </location>
</feature>
<dbReference type="GO" id="GO:0003779">
    <property type="term" value="F:actin binding"/>
    <property type="evidence" value="ECO:0007669"/>
    <property type="project" value="UniProtKB-KW"/>
</dbReference>
<name>A0AAJ8DWJ7_LATCA</name>
<evidence type="ECO:0000313" key="12">
    <source>
        <dbReference type="Proteomes" id="UP000694890"/>
    </source>
</evidence>
<evidence type="ECO:0000313" key="13">
    <source>
        <dbReference type="RefSeq" id="XP_050934151.1"/>
    </source>
</evidence>
<feature type="domain" description="PH" evidence="10">
    <location>
        <begin position="3896"/>
        <end position="4001"/>
    </location>
</feature>
<dbReference type="Gene3D" id="1.10.418.10">
    <property type="entry name" value="Calponin-like domain"/>
    <property type="match status" value="2"/>
</dbReference>
<feature type="compositionally biased region" description="Basic and acidic residues" evidence="9">
    <location>
        <begin position="3623"/>
        <end position="3638"/>
    </location>
</feature>
<dbReference type="GeneID" id="108873343"/>
<feature type="compositionally biased region" description="Pro residues" evidence="9">
    <location>
        <begin position="4087"/>
        <end position="4097"/>
    </location>
</feature>
<protein>
    <submittedName>
        <fullName evidence="13">LOW QUALITY PROTEIN: spectrin beta chain, non-erythrocytic 2</fullName>
    </submittedName>
</protein>
<feature type="region of interest" description="Disordered" evidence="9">
    <location>
        <begin position="3569"/>
        <end position="3891"/>
    </location>
</feature>
<dbReference type="InterPro" id="IPR018159">
    <property type="entry name" value="Spectrin/alpha-actinin"/>
</dbReference>
<dbReference type="PROSITE" id="PS50003">
    <property type="entry name" value="PH_DOMAIN"/>
    <property type="match status" value="1"/>
</dbReference>
<keyword evidence="8" id="KW-0175">Coiled coil</keyword>
<feature type="region of interest" description="Disordered" evidence="9">
    <location>
        <begin position="779"/>
        <end position="830"/>
    </location>
</feature>
<dbReference type="InterPro" id="IPR001849">
    <property type="entry name" value="PH_domain"/>
</dbReference>
<feature type="compositionally biased region" description="Polar residues" evidence="9">
    <location>
        <begin position="3689"/>
        <end position="3698"/>
    </location>
</feature>
<keyword evidence="7" id="KW-0206">Cytoskeleton</keyword>
<evidence type="ECO:0000259" key="11">
    <source>
        <dbReference type="PROSITE" id="PS50021"/>
    </source>
</evidence>
<keyword evidence="4" id="KW-0963">Cytoplasm</keyword>
<dbReference type="InterPro" id="IPR011993">
    <property type="entry name" value="PH-like_dom_sf"/>
</dbReference>
<feature type="coiled-coil region" evidence="8">
    <location>
        <begin position="373"/>
        <end position="400"/>
    </location>
</feature>
<feature type="coiled-coil region" evidence="8">
    <location>
        <begin position="3052"/>
        <end position="3079"/>
    </location>
</feature>
<dbReference type="PROSITE" id="PS00020">
    <property type="entry name" value="ACTININ_2"/>
    <property type="match status" value="1"/>
</dbReference>
<feature type="coiled-coil region" evidence="8">
    <location>
        <begin position="1281"/>
        <end position="1348"/>
    </location>
</feature>
<keyword evidence="5" id="KW-0677">Repeat</keyword>
<feature type="coiled-coil region" evidence="8">
    <location>
        <begin position="1203"/>
        <end position="1240"/>
    </location>
</feature>
<evidence type="ECO:0000256" key="9">
    <source>
        <dbReference type="SAM" id="MobiDB-lite"/>
    </source>
</evidence>
<dbReference type="Gene3D" id="2.30.29.30">
    <property type="entry name" value="Pleckstrin-homology domain (PH domain)/Phosphotyrosine-binding domain (PTB)"/>
    <property type="match status" value="1"/>
</dbReference>
<dbReference type="GO" id="GO:0051693">
    <property type="term" value="P:actin filament capping"/>
    <property type="evidence" value="ECO:0007669"/>
    <property type="project" value="UniProtKB-KW"/>
</dbReference>
<feature type="coiled-coil region" evidence="8">
    <location>
        <begin position="2172"/>
        <end position="2199"/>
    </location>
</feature>
<dbReference type="FunFam" id="1.20.58.60:FF:000007">
    <property type="entry name" value="Spectrin alpha chain non-erythrocytic 1"/>
    <property type="match status" value="1"/>
</dbReference>
<feature type="compositionally biased region" description="Basic residues" evidence="9">
    <location>
        <begin position="902"/>
        <end position="911"/>
    </location>
</feature>
<evidence type="ECO:0000256" key="3">
    <source>
        <dbReference type="ARBA" id="ARBA00022467"/>
    </source>
</evidence>
<dbReference type="Pfam" id="PF00435">
    <property type="entry name" value="Spectrin"/>
    <property type="match status" value="28"/>
</dbReference>
<feature type="coiled-coil region" evidence="8">
    <location>
        <begin position="3506"/>
        <end position="3559"/>
    </location>
</feature>
<dbReference type="Gene3D" id="1.20.58.60">
    <property type="match status" value="24"/>
</dbReference>
<dbReference type="Proteomes" id="UP000694890">
    <property type="component" value="Linkage group LG19"/>
</dbReference>
<organism evidence="12 13">
    <name type="scientific">Lates calcarifer</name>
    <name type="common">Barramundi</name>
    <name type="synonym">Holocentrus calcarifer</name>
    <dbReference type="NCBI Taxonomy" id="8187"/>
    <lineage>
        <taxon>Eukaryota</taxon>
        <taxon>Metazoa</taxon>
        <taxon>Chordata</taxon>
        <taxon>Craniata</taxon>
        <taxon>Vertebrata</taxon>
        <taxon>Euteleostomi</taxon>
        <taxon>Actinopterygii</taxon>
        <taxon>Neopterygii</taxon>
        <taxon>Teleostei</taxon>
        <taxon>Neoteleostei</taxon>
        <taxon>Acanthomorphata</taxon>
        <taxon>Carangaria</taxon>
        <taxon>Carangaria incertae sedis</taxon>
        <taxon>Centropomidae</taxon>
        <taxon>Lates</taxon>
    </lineage>
</organism>